<organism evidence="4 5">
    <name type="scientific">Holothuria leucospilota</name>
    <name type="common">Black long sea cucumber</name>
    <name type="synonym">Mertensiothuria leucospilota</name>
    <dbReference type="NCBI Taxonomy" id="206669"/>
    <lineage>
        <taxon>Eukaryota</taxon>
        <taxon>Metazoa</taxon>
        <taxon>Echinodermata</taxon>
        <taxon>Eleutherozoa</taxon>
        <taxon>Echinozoa</taxon>
        <taxon>Holothuroidea</taxon>
        <taxon>Aspidochirotacea</taxon>
        <taxon>Aspidochirotida</taxon>
        <taxon>Holothuriidae</taxon>
        <taxon>Holothuria</taxon>
    </lineage>
</organism>
<evidence type="ECO:0000313" key="5">
    <source>
        <dbReference type="Proteomes" id="UP001152320"/>
    </source>
</evidence>
<name>A0A9Q1CLL8_HOLLE</name>
<feature type="region of interest" description="Disordered" evidence="2">
    <location>
        <begin position="127"/>
        <end position="154"/>
    </location>
</feature>
<dbReference type="OrthoDB" id="10261408at2759"/>
<evidence type="ECO:0000313" key="4">
    <source>
        <dbReference type="EMBL" id="KAJ8047852.1"/>
    </source>
</evidence>
<dbReference type="AlphaFoldDB" id="A0A9Q1CLL8"/>
<comment type="caution">
    <text evidence="4">The sequence shown here is derived from an EMBL/GenBank/DDBJ whole genome shotgun (WGS) entry which is preliminary data.</text>
</comment>
<proteinExistence type="predicted"/>
<keyword evidence="1" id="KW-0175">Coiled coil</keyword>
<reference evidence="4" key="1">
    <citation type="submission" date="2021-10" db="EMBL/GenBank/DDBJ databases">
        <title>Tropical sea cucumber genome reveals ecological adaptation and Cuvierian tubules defense mechanism.</title>
        <authorList>
            <person name="Chen T."/>
        </authorList>
    </citation>
    <scope>NUCLEOTIDE SEQUENCE</scope>
    <source>
        <strain evidence="4">Nanhai2018</strain>
        <tissue evidence="4">Muscle</tissue>
    </source>
</reference>
<dbReference type="Proteomes" id="UP001152320">
    <property type="component" value="Chromosome 2"/>
</dbReference>
<feature type="coiled-coil region" evidence="1">
    <location>
        <begin position="73"/>
        <end position="107"/>
    </location>
</feature>
<evidence type="ECO:0000259" key="3">
    <source>
        <dbReference type="PROSITE" id="PS51457"/>
    </source>
</evidence>
<keyword evidence="5" id="KW-1185">Reference proteome</keyword>
<accession>A0A9Q1CLL8</accession>
<dbReference type="GO" id="GO:0003677">
    <property type="term" value="F:DNA binding"/>
    <property type="evidence" value="ECO:0007669"/>
    <property type="project" value="InterPro"/>
</dbReference>
<gene>
    <name evidence="4" type="ORF">HOLleu_06966</name>
</gene>
<dbReference type="Gene3D" id="1.10.10.2590">
    <property type="entry name" value="BEN domain"/>
    <property type="match status" value="1"/>
</dbReference>
<sequence length="272" mass="30863">MTQAQVSSLQDERPKETYPGLLQNTILSEDAHRPVARSFAEEFASVMKSLLDRFEYERGQENRTLKRVYQDLTEKLIQENISLRREVEDVKKQLHQLENKLAVTRQTSDTEEDLEKVHAGIITSHAKALVKSPRKSRPHTTSVEDRCSSSQSQQGAVELLPGSGVHVTQAQMNMLELRAATKNAQQLLRIGLLMVFTKDELMNGCAVGTRMAHNKGTPIPSTPLDPVKLMTLKAFVLKKFKRKDKRPALQDKEMNRIINCKCSELRRFAANK</sequence>
<protein>
    <submittedName>
        <fullName evidence="4">BEN domain-containing protein 4</fullName>
    </submittedName>
</protein>
<feature type="domain" description="BEN" evidence="3">
    <location>
        <begin position="162"/>
        <end position="272"/>
    </location>
</feature>
<evidence type="ECO:0000256" key="1">
    <source>
        <dbReference type="SAM" id="Coils"/>
    </source>
</evidence>
<dbReference type="InterPro" id="IPR018379">
    <property type="entry name" value="BEN_domain"/>
</dbReference>
<dbReference type="EMBL" id="JAIZAY010000002">
    <property type="protein sequence ID" value="KAJ8047852.1"/>
    <property type="molecule type" value="Genomic_DNA"/>
</dbReference>
<dbReference type="PROSITE" id="PS51457">
    <property type="entry name" value="BEN"/>
    <property type="match status" value="1"/>
</dbReference>
<evidence type="ECO:0000256" key="2">
    <source>
        <dbReference type="SAM" id="MobiDB-lite"/>
    </source>
</evidence>